<evidence type="ECO:0000313" key="2">
    <source>
        <dbReference type="Proteomes" id="UP000760472"/>
    </source>
</evidence>
<gene>
    <name evidence="1" type="ORF">JW498_21310</name>
</gene>
<dbReference type="Proteomes" id="UP000760472">
    <property type="component" value="Unassembled WGS sequence"/>
</dbReference>
<proteinExistence type="predicted"/>
<accession>A0ABS2WDY1</accession>
<evidence type="ECO:0000313" key="1">
    <source>
        <dbReference type="EMBL" id="MBN0989904.1"/>
    </source>
</evidence>
<keyword evidence="2" id="KW-1185">Reference proteome</keyword>
<sequence>MSKAIWVILAIFISFGGGYLFASWNFIYSDTYVLKEPIAIVADGTEAGVLPMGTELHYQSSAHNEVDFYVFVRVPLEKEKLKAEKIEVDTYNGIKRLKGDFE</sequence>
<name>A0ABS2WDY1_9GAMM</name>
<organism evidence="1 2">
    <name type="scientific">Amphritea pacifica</name>
    <dbReference type="NCBI Taxonomy" id="2811233"/>
    <lineage>
        <taxon>Bacteria</taxon>
        <taxon>Pseudomonadati</taxon>
        <taxon>Pseudomonadota</taxon>
        <taxon>Gammaproteobacteria</taxon>
        <taxon>Oceanospirillales</taxon>
        <taxon>Oceanospirillaceae</taxon>
        <taxon>Amphritea</taxon>
    </lineage>
</organism>
<protein>
    <submittedName>
        <fullName evidence="1">Uncharacterized protein</fullName>
    </submittedName>
</protein>
<comment type="caution">
    <text evidence="1">The sequence shown here is derived from an EMBL/GenBank/DDBJ whole genome shotgun (WGS) entry which is preliminary data.</text>
</comment>
<dbReference type="RefSeq" id="WP_205214540.1">
    <property type="nucleotide sequence ID" value="NZ_JAFFZP010000076.1"/>
</dbReference>
<dbReference type="EMBL" id="JAFFZP010000076">
    <property type="protein sequence ID" value="MBN0989904.1"/>
    <property type="molecule type" value="Genomic_DNA"/>
</dbReference>
<reference evidence="1 2" key="1">
    <citation type="submission" date="2021-02" db="EMBL/GenBank/DDBJ databases">
        <title>A novel species of genus Amphritea isolated from a fishpond in China.</title>
        <authorList>
            <person name="Lu H."/>
        </authorList>
    </citation>
    <scope>NUCLEOTIDE SEQUENCE [LARGE SCALE GENOMIC DNA]</scope>
    <source>
        <strain evidence="1 2">RP18W</strain>
    </source>
</reference>